<feature type="binding site" evidence="6">
    <location>
        <position position="100"/>
    </location>
    <ligand>
        <name>Zn(2+)</name>
        <dbReference type="ChEBI" id="CHEBI:29105"/>
        <note>catalytic</note>
    </ligand>
</feature>
<gene>
    <name evidence="6" type="primary">tadA</name>
    <name evidence="8" type="ORF">PG2093B_1674</name>
</gene>
<dbReference type="InterPro" id="IPR002125">
    <property type="entry name" value="CMP_dCMP_dom"/>
</dbReference>
<protein>
    <recommendedName>
        <fullName evidence="6">tRNA-specific adenosine deaminase</fullName>
        <ecNumber evidence="6">3.5.4.33</ecNumber>
    </recommendedName>
</protein>
<dbReference type="InterPro" id="IPR028883">
    <property type="entry name" value="tRNA_aden_deaminase"/>
</dbReference>
<comment type="similarity">
    <text evidence="6">Belongs to the cytidine and deoxycytidylate deaminase family.</text>
</comment>
<dbReference type="Gene3D" id="3.40.140.10">
    <property type="entry name" value="Cytidine Deaminase, domain 2"/>
    <property type="match status" value="1"/>
</dbReference>
<evidence type="ECO:0000256" key="6">
    <source>
        <dbReference type="HAMAP-Rule" id="MF_00972"/>
    </source>
</evidence>
<evidence type="ECO:0000256" key="1">
    <source>
        <dbReference type="ARBA" id="ARBA00022694"/>
    </source>
</evidence>
<comment type="caution">
    <text evidence="8">The sequence shown here is derived from an EMBL/GenBank/DDBJ whole genome shotgun (WGS) entry which is preliminary data.</text>
</comment>
<comment type="cofactor">
    <cofactor evidence="6">
        <name>Zn(2+)</name>
        <dbReference type="ChEBI" id="CHEBI:29105"/>
    </cofactor>
    <text evidence="6">Binds 1 zinc ion per subunit.</text>
</comment>
<dbReference type="Pfam" id="PF00383">
    <property type="entry name" value="dCMP_cyt_deam_1"/>
    <property type="match status" value="1"/>
</dbReference>
<dbReference type="PROSITE" id="PS51747">
    <property type="entry name" value="CYT_DCMP_DEAMINASES_2"/>
    <property type="match status" value="1"/>
</dbReference>
<comment type="catalytic activity">
    <reaction evidence="5 6">
        <text>adenosine(34) in tRNA + H2O + H(+) = inosine(34) in tRNA + NH4(+)</text>
        <dbReference type="Rhea" id="RHEA:43168"/>
        <dbReference type="Rhea" id="RHEA-COMP:10373"/>
        <dbReference type="Rhea" id="RHEA-COMP:10374"/>
        <dbReference type="ChEBI" id="CHEBI:15377"/>
        <dbReference type="ChEBI" id="CHEBI:15378"/>
        <dbReference type="ChEBI" id="CHEBI:28938"/>
        <dbReference type="ChEBI" id="CHEBI:74411"/>
        <dbReference type="ChEBI" id="CHEBI:82852"/>
        <dbReference type="EC" id="3.5.4.33"/>
    </reaction>
</comment>
<dbReference type="PANTHER" id="PTHR11079">
    <property type="entry name" value="CYTOSINE DEAMINASE FAMILY MEMBER"/>
    <property type="match status" value="1"/>
</dbReference>
<evidence type="ECO:0000313" key="8">
    <source>
        <dbReference type="EMBL" id="RYQ08349.1"/>
    </source>
</evidence>
<evidence type="ECO:0000313" key="9">
    <source>
        <dbReference type="Proteomes" id="UP000292568"/>
    </source>
</evidence>
<dbReference type="AlphaFoldDB" id="A0A4Q4ZYE1"/>
<dbReference type="GO" id="GO:0052717">
    <property type="term" value="F:tRNA-specific adenosine-34 deaminase activity"/>
    <property type="evidence" value="ECO:0007669"/>
    <property type="project" value="UniProtKB-UniRule"/>
</dbReference>
<evidence type="ECO:0000256" key="5">
    <source>
        <dbReference type="ARBA" id="ARBA00048045"/>
    </source>
</evidence>
<proteinExistence type="inferred from homology"/>
<feature type="active site" description="Proton donor" evidence="6">
    <location>
        <position position="72"/>
    </location>
</feature>
<feature type="domain" description="CMP/dCMP-type deaminase" evidence="7">
    <location>
        <begin position="18"/>
        <end position="131"/>
    </location>
</feature>
<dbReference type="PANTHER" id="PTHR11079:SF202">
    <property type="entry name" value="TRNA-SPECIFIC ADENOSINE DEAMINASE"/>
    <property type="match status" value="1"/>
</dbReference>
<dbReference type="InterPro" id="IPR016193">
    <property type="entry name" value="Cytidine_deaminase-like"/>
</dbReference>
<name>A0A4Q4ZYE1_9BIFI</name>
<keyword evidence="3 6" id="KW-0378">Hydrolase</keyword>
<sequence>MTDSVNPAQPTPPPLAPLTLDEAMEAALDQGALAALAGDVPVGAVVIDEQGRLIGAGRNLRERDGDPLAHAEVEAMRAAARMRGDWNLEGCTLVVTLEPCPMCAGACLQTRIGRIVFGAWDAKLGACGSVWDLPRDPHVGHEPQVIGGVREEECARVLTDFFRERRT</sequence>
<organism evidence="8 9">
    <name type="scientific">Bifidobacterium pseudolongum subsp. globosum</name>
    <dbReference type="NCBI Taxonomy" id="1690"/>
    <lineage>
        <taxon>Bacteria</taxon>
        <taxon>Bacillati</taxon>
        <taxon>Actinomycetota</taxon>
        <taxon>Actinomycetes</taxon>
        <taxon>Bifidobacteriales</taxon>
        <taxon>Bifidobacteriaceae</taxon>
        <taxon>Bifidobacterium</taxon>
    </lineage>
</organism>
<keyword evidence="4 6" id="KW-0862">Zinc</keyword>
<feature type="binding site" evidence="6">
    <location>
        <position position="103"/>
    </location>
    <ligand>
        <name>Zn(2+)</name>
        <dbReference type="ChEBI" id="CHEBI:29105"/>
        <note>catalytic</note>
    </ligand>
</feature>
<comment type="subunit">
    <text evidence="6">Homodimer.</text>
</comment>
<feature type="binding site" evidence="6">
    <location>
        <position position="70"/>
    </location>
    <ligand>
        <name>Zn(2+)</name>
        <dbReference type="ChEBI" id="CHEBI:29105"/>
        <note>catalytic</note>
    </ligand>
</feature>
<comment type="function">
    <text evidence="6">Catalyzes the deamination of adenosine to inosine at the wobble position 34 of tRNA(Arg2).</text>
</comment>
<evidence type="ECO:0000256" key="4">
    <source>
        <dbReference type="ARBA" id="ARBA00022833"/>
    </source>
</evidence>
<keyword evidence="1 6" id="KW-0819">tRNA processing</keyword>
<dbReference type="HAMAP" id="MF_00972">
    <property type="entry name" value="tRNA_aden_deaminase"/>
    <property type="match status" value="1"/>
</dbReference>
<keyword evidence="2 6" id="KW-0479">Metal-binding</keyword>
<dbReference type="EC" id="3.5.4.33" evidence="6"/>
<dbReference type="GO" id="GO:0002100">
    <property type="term" value="P:tRNA wobble adenosine to inosine editing"/>
    <property type="evidence" value="ECO:0007669"/>
    <property type="project" value="UniProtKB-UniRule"/>
</dbReference>
<evidence type="ECO:0000256" key="3">
    <source>
        <dbReference type="ARBA" id="ARBA00022801"/>
    </source>
</evidence>
<dbReference type="EMBL" id="RYUH01000017">
    <property type="protein sequence ID" value="RYQ08349.1"/>
    <property type="molecule type" value="Genomic_DNA"/>
</dbReference>
<dbReference type="SUPFAM" id="SSF53927">
    <property type="entry name" value="Cytidine deaminase-like"/>
    <property type="match status" value="1"/>
</dbReference>
<dbReference type="Proteomes" id="UP000292568">
    <property type="component" value="Unassembled WGS sequence"/>
</dbReference>
<accession>A0A4Q4ZYE1</accession>
<dbReference type="CDD" id="cd01285">
    <property type="entry name" value="nucleoside_deaminase"/>
    <property type="match status" value="1"/>
</dbReference>
<dbReference type="GO" id="GO:0008270">
    <property type="term" value="F:zinc ion binding"/>
    <property type="evidence" value="ECO:0007669"/>
    <property type="project" value="UniProtKB-UniRule"/>
</dbReference>
<evidence type="ECO:0000259" key="7">
    <source>
        <dbReference type="PROSITE" id="PS51747"/>
    </source>
</evidence>
<evidence type="ECO:0000256" key="2">
    <source>
        <dbReference type="ARBA" id="ARBA00022723"/>
    </source>
</evidence>
<reference evidence="8 9" key="1">
    <citation type="submission" date="2018-12" db="EMBL/GenBank/DDBJ databases">
        <title>Unveiling genomic diversity among members of the Bifidobacterium pseudolongum species, a widely distributed gut commensal of the animal kingdom.</title>
        <authorList>
            <person name="Lugli G.A."/>
            <person name="Duranti S."/>
            <person name="Albert K."/>
            <person name="Mancabelli L."/>
            <person name="Napoli S."/>
            <person name="Viappiani A."/>
            <person name="Anzalone R."/>
            <person name="Longhi G."/>
            <person name="Milani C."/>
            <person name="Turroni F."/>
            <person name="Alessandri G."/>
            <person name="Sela D.A."/>
            <person name="Van Sinderen D."/>
            <person name="Ventura M."/>
        </authorList>
    </citation>
    <scope>NUCLEOTIDE SEQUENCE [LARGE SCALE GENOMIC DNA]</scope>
    <source>
        <strain evidence="8 9">2093B</strain>
    </source>
</reference>